<dbReference type="Gene3D" id="1.10.340.70">
    <property type="match status" value="1"/>
</dbReference>
<dbReference type="GO" id="GO:0015074">
    <property type="term" value="P:DNA integration"/>
    <property type="evidence" value="ECO:0007669"/>
    <property type="project" value="InterPro"/>
</dbReference>
<dbReference type="PANTHER" id="PTHR37984">
    <property type="entry name" value="PROTEIN CBG26694"/>
    <property type="match status" value="1"/>
</dbReference>
<gene>
    <name evidence="8" type="ORF">MERR_LOCUS13416</name>
</gene>
<dbReference type="SUPFAM" id="SSF56672">
    <property type="entry name" value="DNA/RNA polymerases"/>
    <property type="match status" value="1"/>
</dbReference>
<dbReference type="GO" id="GO:0004519">
    <property type="term" value="F:endonuclease activity"/>
    <property type="evidence" value="ECO:0007669"/>
    <property type="project" value="UniProtKB-KW"/>
</dbReference>
<evidence type="ECO:0000313" key="8">
    <source>
        <dbReference type="EMBL" id="CAA7026181.1"/>
    </source>
</evidence>
<keyword evidence="5" id="KW-0378">Hydrolase</keyword>
<evidence type="ECO:0000259" key="7">
    <source>
        <dbReference type="PROSITE" id="PS50994"/>
    </source>
</evidence>
<dbReference type="Pfam" id="PF17917">
    <property type="entry name" value="RT_RNaseH"/>
    <property type="match status" value="1"/>
</dbReference>
<protein>
    <recommendedName>
        <fullName evidence="7">Integrase catalytic domain-containing protein</fullName>
    </recommendedName>
</protein>
<dbReference type="AlphaFoldDB" id="A0A6D2IHQ5"/>
<evidence type="ECO:0000256" key="6">
    <source>
        <dbReference type="ARBA" id="ARBA00022918"/>
    </source>
</evidence>
<dbReference type="InterPro" id="IPR043128">
    <property type="entry name" value="Rev_trsase/Diguanyl_cyclase"/>
</dbReference>
<dbReference type="InterPro" id="IPR050951">
    <property type="entry name" value="Retrovirus_Pol_polyprotein"/>
</dbReference>
<keyword evidence="2" id="KW-0548">Nucleotidyltransferase</keyword>
<keyword evidence="3" id="KW-0540">Nuclease</keyword>
<dbReference type="GO" id="GO:0003676">
    <property type="term" value="F:nucleic acid binding"/>
    <property type="evidence" value="ECO:0007669"/>
    <property type="project" value="InterPro"/>
</dbReference>
<dbReference type="SUPFAM" id="SSF53098">
    <property type="entry name" value="Ribonuclease H-like"/>
    <property type="match status" value="1"/>
</dbReference>
<dbReference type="InterPro" id="IPR043502">
    <property type="entry name" value="DNA/RNA_pol_sf"/>
</dbReference>
<keyword evidence="4" id="KW-0255">Endonuclease</keyword>
<dbReference type="FunFam" id="3.10.20.370:FF:000001">
    <property type="entry name" value="Retrovirus-related Pol polyprotein from transposon 17.6-like protein"/>
    <property type="match status" value="1"/>
</dbReference>
<dbReference type="GO" id="GO:0016787">
    <property type="term" value="F:hydrolase activity"/>
    <property type="evidence" value="ECO:0007669"/>
    <property type="project" value="UniProtKB-KW"/>
</dbReference>
<evidence type="ECO:0000256" key="5">
    <source>
        <dbReference type="ARBA" id="ARBA00022801"/>
    </source>
</evidence>
<dbReference type="Proteomes" id="UP000467841">
    <property type="component" value="Unassembled WGS sequence"/>
</dbReference>
<keyword evidence="6" id="KW-0695">RNA-directed DNA polymerase</keyword>
<dbReference type="Gene3D" id="3.30.420.10">
    <property type="entry name" value="Ribonuclease H-like superfamily/Ribonuclease H"/>
    <property type="match status" value="1"/>
</dbReference>
<accession>A0A6D2IHQ5</accession>
<evidence type="ECO:0000256" key="2">
    <source>
        <dbReference type="ARBA" id="ARBA00022695"/>
    </source>
</evidence>
<dbReference type="InterPro" id="IPR012337">
    <property type="entry name" value="RNaseH-like_sf"/>
</dbReference>
<reference evidence="8" key="1">
    <citation type="submission" date="2020-01" db="EMBL/GenBank/DDBJ databases">
        <authorList>
            <person name="Mishra B."/>
        </authorList>
    </citation>
    <scope>NUCLEOTIDE SEQUENCE [LARGE SCALE GENOMIC DNA]</scope>
</reference>
<evidence type="ECO:0000313" key="9">
    <source>
        <dbReference type="Proteomes" id="UP000467841"/>
    </source>
</evidence>
<dbReference type="InterPro" id="IPR041588">
    <property type="entry name" value="Integrase_H2C2"/>
</dbReference>
<comment type="caution">
    <text evidence="8">The sequence shown here is derived from an EMBL/GenBank/DDBJ whole genome shotgun (WGS) entry which is preliminary data.</text>
</comment>
<dbReference type="GO" id="GO:0003964">
    <property type="term" value="F:RNA-directed DNA polymerase activity"/>
    <property type="evidence" value="ECO:0007669"/>
    <property type="project" value="UniProtKB-KW"/>
</dbReference>
<evidence type="ECO:0000256" key="4">
    <source>
        <dbReference type="ARBA" id="ARBA00022759"/>
    </source>
</evidence>
<feature type="domain" description="Integrase catalytic" evidence="7">
    <location>
        <begin position="334"/>
        <end position="431"/>
    </location>
</feature>
<sequence>MTSLTGKDVKFEWSEACSKSFEKLKEHLTQTPILVLPKMGIPYVVFTDASGSGLGCVLTQKERVIVYASRQLRKHEVNYPTHDLELAAVVFALTIWRAYLYGEKAQIMTDHKSLKYIFTQGELNLRQRRWVEKLADYDLEITYHPGKANQVADALSRRRVNASTTKDVQELIATLASLSLCATTVGENSLGLEAVDQADLLWRIRETQKDDFALRKLVNKEVAGYHTDGNGTYLYRNRVCVPENEELKRQILRQAHQSRFSVHPGNTKMYRDLKQYYHWGGMKRDVATWVSQCQTCQLVKAEHRVPSGLLQNLPLPEWKWDMVTMDFVTGLPRTSNGKNAIWTETLSSHSIFWQAFQKALGTKVRLSTAYHPQTDGQSERTIQTLEDMLRACVLDWEGKWGKYLPLAEFAYNNSYHSSIEMSPYEALYGRPCRTPLYWTEVGERLDLEPEIVQETVEQVELLRSRLKEAHDRQKS</sequence>
<dbReference type="InterPro" id="IPR001584">
    <property type="entry name" value="Integrase_cat-core"/>
</dbReference>
<dbReference type="PROSITE" id="PS50994">
    <property type="entry name" value="INTEGRASE"/>
    <property type="match status" value="1"/>
</dbReference>
<dbReference type="PANTHER" id="PTHR37984:SF5">
    <property type="entry name" value="PROTEIN NYNRIN-LIKE"/>
    <property type="match status" value="1"/>
</dbReference>
<dbReference type="Gene3D" id="3.10.20.370">
    <property type="match status" value="1"/>
</dbReference>
<dbReference type="InterPro" id="IPR036397">
    <property type="entry name" value="RNaseH_sf"/>
</dbReference>
<keyword evidence="9" id="KW-1185">Reference proteome</keyword>
<dbReference type="Pfam" id="PF17921">
    <property type="entry name" value="Integrase_H2C2"/>
    <property type="match status" value="1"/>
</dbReference>
<dbReference type="OrthoDB" id="1100150at2759"/>
<evidence type="ECO:0000256" key="3">
    <source>
        <dbReference type="ARBA" id="ARBA00022722"/>
    </source>
</evidence>
<dbReference type="CDD" id="cd09274">
    <property type="entry name" value="RNase_HI_RT_Ty3"/>
    <property type="match status" value="1"/>
</dbReference>
<name>A0A6D2IHQ5_9BRAS</name>
<dbReference type="InterPro" id="IPR041373">
    <property type="entry name" value="RT_RNaseH"/>
</dbReference>
<evidence type="ECO:0000256" key="1">
    <source>
        <dbReference type="ARBA" id="ARBA00022679"/>
    </source>
</evidence>
<dbReference type="FunFam" id="1.10.340.70:FF:000001">
    <property type="entry name" value="Retrovirus-related Pol polyprotein from transposon gypsy-like Protein"/>
    <property type="match status" value="1"/>
</dbReference>
<dbReference type="Gene3D" id="3.30.70.270">
    <property type="match status" value="1"/>
</dbReference>
<keyword evidence="1" id="KW-0808">Transferase</keyword>
<dbReference type="EMBL" id="CACVBM020001050">
    <property type="protein sequence ID" value="CAA7026181.1"/>
    <property type="molecule type" value="Genomic_DNA"/>
</dbReference>
<proteinExistence type="predicted"/>
<organism evidence="8 9">
    <name type="scientific">Microthlaspi erraticum</name>
    <dbReference type="NCBI Taxonomy" id="1685480"/>
    <lineage>
        <taxon>Eukaryota</taxon>
        <taxon>Viridiplantae</taxon>
        <taxon>Streptophyta</taxon>
        <taxon>Embryophyta</taxon>
        <taxon>Tracheophyta</taxon>
        <taxon>Spermatophyta</taxon>
        <taxon>Magnoliopsida</taxon>
        <taxon>eudicotyledons</taxon>
        <taxon>Gunneridae</taxon>
        <taxon>Pentapetalae</taxon>
        <taxon>rosids</taxon>
        <taxon>malvids</taxon>
        <taxon>Brassicales</taxon>
        <taxon>Brassicaceae</taxon>
        <taxon>Coluteocarpeae</taxon>
        <taxon>Microthlaspi</taxon>
    </lineage>
</organism>